<evidence type="ECO:0000256" key="19">
    <source>
        <dbReference type="SAM" id="Phobius"/>
    </source>
</evidence>
<feature type="transmembrane region" description="Helical" evidence="19">
    <location>
        <begin position="145"/>
        <end position="163"/>
    </location>
</feature>
<evidence type="ECO:0000256" key="2">
    <source>
        <dbReference type="ARBA" id="ARBA00005967"/>
    </source>
</evidence>
<feature type="binding site" evidence="17">
    <location>
        <position position="38"/>
    </location>
    <ligand>
        <name>ATP</name>
        <dbReference type="ChEBI" id="CHEBI:30616"/>
    </ligand>
</feature>
<dbReference type="Pfam" id="PF01569">
    <property type="entry name" value="PAP2"/>
    <property type="match status" value="1"/>
</dbReference>
<evidence type="ECO:0000256" key="11">
    <source>
        <dbReference type="ARBA" id="ARBA00023098"/>
    </source>
</evidence>
<keyword evidence="12 19" id="KW-0472">Membrane</keyword>
<dbReference type="GO" id="GO:0005524">
    <property type="term" value="F:ATP binding"/>
    <property type="evidence" value="ECO:0007669"/>
    <property type="project" value="UniProtKB-KW"/>
</dbReference>
<keyword evidence="3" id="KW-1003">Cell membrane</keyword>
<feature type="binding site" evidence="17">
    <location>
        <position position="86"/>
    </location>
    <ligand>
        <name>ATP</name>
        <dbReference type="ChEBI" id="CHEBI:30616"/>
    </ligand>
</feature>
<name>U7V9Y8_9FUSO</name>
<keyword evidence="5" id="KW-0808">Transferase</keyword>
<evidence type="ECO:0000256" key="7">
    <source>
        <dbReference type="ARBA" id="ARBA00022741"/>
    </source>
</evidence>
<dbReference type="InterPro" id="IPR000829">
    <property type="entry name" value="DAGK"/>
</dbReference>
<comment type="subcellular location">
    <subcellularLocation>
        <location evidence="1">Cell membrane</location>
        <topology evidence="1">Multi-pass membrane protein</topology>
    </subcellularLocation>
</comment>
<dbReference type="Proteomes" id="UP000017081">
    <property type="component" value="Unassembled WGS sequence"/>
</dbReference>
<evidence type="ECO:0000256" key="16">
    <source>
        <dbReference type="PIRSR" id="PIRSR600829-2"/>
    </source>
</evidence>
<keyword evidence="10 19" id="KW-1133">Transmembrane helix</keyword>
<evidence type="ECO:0000256" key="6">
    <source>
        <dbReference type="ARBA" id="ARBA00022692"/>
    </source>
</evidence>
<keyword evidence="6 19" id="KW-0812">Transmembrane</keyword>
<evidence type="ECO:0000313" key="22">
    <source>
        <dbReference type="Proteomes" id="UP000017081"/>
    </source>
</evidence>
<keyword evidence="14" id="KW-1208">Phospholipid metabolism</keyword>
<feature type="transmembrane region" description="Helical" evidence="19">
    <location>
        <begin position="43"/>
        <end position="60"/>
    </location>
</feature>
<dbReference type="Pfam" id="PF01219">
    <property type="entry name" value="DAGK_prokar"/>
    <property type="match status" value="1"/>
</dbReference>
<reference evidence="21 22" key="1">
    <citation type="submission" date="2013-08" db="EMBL/GenBank/DDBJ databases">
        <authorList>
            <person name="Weinstock G."/>
            <person name="Sodergren E."/>
            <person name="Wylie T."/>
            <person name="Fulton L."/>
            <person name="Fulton R."/>
            <person name="Fronick C."/>
            <person name="O'Laughlin M."/>
            <person name="Godfrey J."/>
            <person name="Miner T."/>
            <person name="Herter B."/>
            <person name="Appelbaum E."/>
            <person name="Cordes M."/>
            <person name="Lek S."/>
            <person name="Wollam A."/>
            <person name="Pepin K.H."/>
            <person name="Palsikar V.B."/>
            <person name="Mitreva M."/>
            <person name="Wilson R.K."/>
        </authorList>
    </citation>
    <scope>NUCLEOTIDE SEQUENCE [LARGE SCALE GENOMIC DNA]</scope>
    <source>
        <strain evidence="21 22">ATCC BAA-474</strain>
    </source>
</reference>
<dbReference type="InterPro" id="IPR036945">
    <property type="entry name" value="DAGK_sf"/>
</dbReference>
<dbReference type="STRING" id="1319815.HMPREF0202_01565"/>
<gene>
    <name evidence="21" type="ORF">HMPREF0202_01565</name>
</gene>
<evidence type="ECO:0000256" key="15">
    <source>
        <dbReference type="PIRSR" id="PIRSR600829-1"/>
    </source>
</evidence>
<comment type="caution">
    <text evidence="21">The sequence shown here is derived from an EMBL/GenBank/DDBJ whole genome shotgun (WGS) entry which is preliminary data.</text>
</comment>
<dbReference type="AlphaFoldDB" id="U7V9Y8"/>
<keyword evidence="22" id="KW-1185">Reference proteome</keyword>
<feature type="transmembrane region" description="Helical" evidence="19">
    <location>
        <begin position="201"/>
        <end position="217"/>
    </location>
</feature>
<dbReference type="Gene3D" id="1.20.144.10">
    <property type="entry name" value="Phosphatidic acid phosphatase type 2/haloperoxidase"/>
    <property type="match status" value="1"/>
</dbReference>
<keyword evidence="18" id="KW-0479">Metal-binding</keyword>
<evidence type="ECO:0000256" key="12">
    <source>
        <dbReference type="ARBA" id="ARBA00023136"/>
    </source>
</evidence>
<feature type="binding site" evidence="18">
    <location>
        <position position="86"/>
    </location>
    <ligand>
        <name>a divalent metal cation</name>
        <dbReference type="ChEBI" id="CHEBI:60240"/>
    </ligand>
</feature>
<evidence type="ECO:0000256" key="17">
    <source>
        <dbReference type="PIRSR" id="PIRSR600829-3"/>
    </source>
</evidence>
<dbReference type="HOGENOM" id="CLU_101368_0_0_0"/>
<evidence type="ECO:0000256" key="4">
    <source>
        <dbReference type="ARBA" id="ARBA00022516"/>
    </source>
</evidence>
<evidence type="ECO:0000256" key="13">
    <source>
        <dbReference type="ARBA" id="ARBA00023209"/>
    </source>
</evidence>
<keyword evidence="7 17" id="KW-0547">Nucleotide-binding</keyword>
<dbReference type="SUPFAM" id="SSF48317">
    <property type="entry name" value="Acid phosphatase/Vanadium-dependent haloperoxidase"/>
    <property type="match status" value="1"/>
</dbReference>
<keyword evidence="11" id="KW-0443">Lipid metabolism</keyword>
<evidence type="ECO:0000256" key="9">
    <source>
        <dbReference type="ARBA" id="ARBA00022840"/>
    </source>
</evidence>
<feature type="transmembrane region" description="Helical" evidence="19">
    <location>
        <begin position="175"/>
        <end position="195"/>
    </location>
</feature>
<dbReference type="PATRIC" id="fig|1319815.3.peg.1508"/>
<feature type="binding site" evidence="18">
    <location>
        <position position="38"/>
    </location>
    <ligand>
        <name>a divalent metal cation</name>
        <dbReference type="ChEBI" id="CHEBI:60240"/>
    </ligand>
</feature>
<keyword evidence="4" id="KW-0444">Lipid biosynthesis</keyword>
<dbReference type="Gene3D" id="1.10.287.3610">
    <property type="match status" value="1"/>
</dbReference>
<dbReference type="EMBL" id="AXZF01000060">
    <property type="protein sequence ID" value="ERT68527.1"/>
    <property type="molecule type" value="Genomic_DNA"/>
</dbReference>
<dbReference type="GO" id="GO:0008654">
    <property type="term" value="P:phospholipid biosynthetic process"/>
    <property type="evidence" value="ECO:0007669"/>
    <property type="project" value="UniProtKB-KW"/>
</dbReference>
<dbReference type="GO" id="GO:0005886">
    <property type="term" value="C:plasma membrane"/>
    <property type="evidence" value="ECO:0007669"/>
    <property type="project" value="UniProtKB-SubCell"/>
</dbReference>
<evidence type="ECO:0000256" key="5">
    <source>
        <dbReference type="ARBA" id="ARBA00022679"/>
    </source>
</evidence>
<proteinExistence type="inferred from homology"/>
<accession>U7V9Y8</accession>
<feature type="transmembrane region" description="Helical" evidence="19">
    <location>
        <begin position="106"/>
        <end position="125"/>
    </location>
</feature>
<protein>
    <recommendedName>
        <fullName evidence="20">Phosphatidic acid phosphatase type 2/haloperoxidase domain-containing protein</fullName>
    </recommendedName>
</protein>
<organism evidence="21 22">
    <name type="scientific">Cetobacterium somerae ATCC BAA-474</name>
    <dbReference type="NCBI Taxonomy" id="1319815"/>
    <lineage>
        <taxon>Bacteria</taxon>
        <taxon>Fusobacteriati</taxon>
        <taxon>Fusobacteriota</taxon>
        <taxon>Fusobacteriia</taxon>
        <taxon>Fusobacteriales</taxon>
        <taxon>Fusobacteriaceae</taxon>
        <taxon>Cetobacterium</taxon>
    </lineage>
</organism>
<evidence type="ECO:0000259" key="20">
    <source>
        <dbReference type="Pfam" id="PF01569"/>
    </source>
</evidence>
<dbReference type="GO" id="GO:0046872">
    <property type="term" value="F:metal ion binding"/>
    <property type="evidence" value="ECO:0007669"/>
    <property type="project" value="UniProtKB-KW"/>
</dbReference>
<evidence type="ECO:0000256" key="14">
    <source>
        <dbReference type="ARBA" id="ARBA00023264"/>
    </source>
</evidence>
<dbReference type="PANTHER" id="PTHR34299">
    <property type="entry name" value="DIACYLGLYCEROL KINASE"/>
    <property type="match status" value="1"/>
</dbReference>
<dbReference type="InterPro" id="IPR000326">
    <property type="entry name" value="PAP2/HPO"/>
</dbReference>
<keyword evidence="18" id="KW-0460">Magnesium</keyword>
<dbReference type="InterPro" id="IPR036938">
    <property type="entry name" value="PAP2/HPO_sf"/>
</dbReference>
<feature type="binding site" evidence="17">
    <location>
        <begin position="104"/>
        <end position="105"/>
    </location>
    <ligand>
        <name>ATP</name>
        <dbReference type="ChEBI" id="CHEBI:30616"/>
    </ligand>
</feature>
<evidence type="ECO:0000256" key="3">
    <source>
        <dbReference type="ARBA" id="ARBA00022475"/>
    </source>
</evidence>
<dbReference type="PANTHER" id="PTHR34299:SF1">
    <property type="entry name" value="DIACYLGLYCEROL KINASE"/>
    <property type="match status" value="1"/>
</dbReference>
<dbReference type="CDD" id="cd14266">
    <property type="entry name" value="UDPK_IM_PAP2_like"/>
    <property type="match status" value="1"/>
</dbReference>
<comment type="cofactor">
    <cofactor evidence="18">
        <name>Mg(2+)</name>
        <dbReference type="ChEBI" id="CHEBI:18420"/>
    </cofactor>
    <text evidence="18">Mn(2+), Zn(2+), Cd(2+) and Co(2+) support activity to lesser extents.</text>
</comment>
<dbReference type="PROSITE" id="PS01069">
    <property type="entry name" value="DAGK_PROKAR"/>
    <property type="match status" value="1"/>
</dbReference>
<evidence type="ECO:0000313" key="21">
    <source>
        <dbReference type="EMBL" id="ERT68527.1"/>
    </source>
</evidence>
<evidence type="ECO:0000256" key="18">
    <source>
        <dbReference type="PIRSR" id="PIRSR600829-4"/>
    </source>
</evidence>
<keyword evidence="8" id="KW-0418">Kinase</keyword>
<dbReference type="eggNOG" id="COG0818">
    <property type="taxonomic scope" value="Bacteria"/>
</dbReference>
<feature type="binding site" evidence="16">
    <location>
        <position position="79"/>
    </location>
    <ligand>
        <name>substrate</name>
    </ligand>
</feature>
<comment type="similarity">
    <text evidence="2">Belongs to the bacterial diacylglycerol kinase family.</text>
</comment>
<feature type="domain" description="Phosphatidic acid phosphatase type 2/haloperoxidase" evidence="20">
    <location>
        <begin position="174"/>
        <end position="243"/>
    </location>
</feature>
<keyword evidence="13" id="KW-0594">Phospholipid biosynthesis</keyword>
<feature type="active site" description="Proton acceptor" evidence="15">
    <location>
        <position position="79"/>
    </location>
</feature>
<sequence length="247" mass="27160">MVIQEIKEGLMKDKGNKQDVTQSFNVAIEGIIETIRTERNMKFHAFCTILVLMISIFLGVSRMELIVLSISMSLVLAAELLNTAIESFVDLVSPEYNILAKRAKDVGAGAVFIAASNALIVGYLVFHKRIAGEFDNFFDLLKESYANVIIFIIIFIVVLVIAIKSIFKKGTPLRGGIPSGHSALGGALFMGIFFLTHDVRVFYLSLFLLILVLQSRVEGKIHTVLETVIGAAIGMGVTYLFLSLLKV</sequence>
<evidence type="ECO:0000256" key="8">
    <source>
        <dbReference type="ARBA" id="ARBA00022777"/>
    </source>
</evidence>
<feature type="transmembrane region" description="Helical" evidence="19">
    <location>
        <begin position="224"/>
        <end position="245"/>
    </location>
</feature>
<evidence type="ECO:0000256" key="1">
    <source>
        <dbReference type="ARBA" id="ARBA00004651"/>
    </source>
</evidence>
<dbReference type="GO" id="GO:0016301">
    <property type="term" value="F:kinase activity"/>
    <property type="evidence" value="ECO:0007669"/>
    <property type="project" value="UniProtKB-KW"/>
</dbReference>
<keyword evidence="9 17" id="KW-0067">ATP-binding</keyword>
<evidence type="ECO:0000256" key="10">
    <source>
        <dbReference type="ARBA" id="ARBA00022989"/>
    </source>
</evidence>